<dbReference type="AlphaFoldDB" id="A0A370R243"/>
<dbReference type="Proteomes" id="UP000254848">
    <property type="component" value="Unassembled WGS sequence"/>
</dbReference>
<reference evidence="3 4" key="1">
    <citation type="submission" date="2018-07" db="EMBL/GenBank/DDBJ databases">
        <title>Genomic Encyclopedia of Type Strains, Phase IV (KMG-IV): sequencing the most valuable type-strain genomes for metagenomic binning, comparative biology and taxonomic classification.</title>
        <authorList>
            <person name="Goeker M."/>
        </authorList>
    </citation>
    <scope>NUCLEOTIDE SEQUENCE [LARGE SCALE GENOMIC DNA]</scope>
    <source>
        <strain evidence="3 4">DSM 103736</strain>
    </source>
</reference>
<keyword evidence="1" id="KW-0238">DNA-binding</keyword>
<organism evidence="3 4">
    <name type="scientific">Enterobacillus tribolii</name>
    <dbReference type="NCBI Taxonomy" id="1487935"/>
    <lineage>
        <taxon>Bacteria</taxon>
        <taxon>Pseudomonadati</taxon>
        <taxon>Pseudomonadota</taxon>
        <taxon>Gammaproteobacteria</taxon>
        <taxon>Enterobacterales</taxon>
        <taxon>Hafniaceae</taxon>
        <taxon>Enterobacillus</taxon>
    </lineage>
</organism>
<dbReference type="Pfam" id="PF00486">
    <property type="entry name" value="Trans_reg_C"/>
    <property type="match status" value="1"/>
</dbReference>
<evidence type="ECO:0000313" key="3">
    <source>
        <dbReference type="EMBL" id="RDK96003.1"/>
    </source>
</evidence>
<dbReference type="EMBL" id="QRAP01000002">
    <property type="protein sequence ID" value="RDK96003.1"/>
    <property type="molecule type" value="Genomic_DNA"/>
</dbReference>
<proteinExistence type="predicted"/>
<protein>
    <submittedName>
        <fullName evidence="3">Transcriptional regulator</fullName>
    </submittedName>
</protein>
<gene>
    <name evidence="3" type="ORF">C8D90_102490</name>
</gene>
<dbReference type="InterPro" id="IPR001867">
    <property type="entry name" value="OmpR/PhoB-type_DNA-bd"/>
</dbReference>
<dbReference type="GO" id="GO:0003677">
    <property type="term" value="F:DNA binding"/>
    <property type="evidence" value="ECO:0007669"/>
    <property type="project" value="UniProtKB-KW"/>
</dbReference>
<evidence type="ECO:0000259" key="2">
    <source>
        <dbReference type="Pfam" id="PF00486"/>
    </source>
</evidence>
<dbReference type="InterPro" id="IPR036388">
    <property type="entry name" value="WH-like_DNA-bd_sf"/>
</dbReference>
<evidence type="ECO:0000256" key="1">
    <source>
        <dbReference type="ARBA" id="ARBA00023125"/>
    </source>
</evidence>
<name>A0A370R243_9GAMM</name>
<dbReference type="Gene3D" id="1.10.10.10">
    <property type="entry name" value="Winged helix-like DNA-binding domain superfamily/Winged helix DNA-binding domain"/>
    <property type="match status" value="1"/>
</dbReference>
<keyword evidence="4" id="KW-1185">Reference proteome</keyword>
<comment type="caution">
    <text evidence="3">The sequence shown here is derived from an EMBL/GenBank/DDBJ whole genome shotgun (WGS) entry which is preliminary data.</text>
</comment>
<dbReference type="RefSeq" id="WP_162844373.1">
    <property type="nucleotide sequence ID" value="NZ_QRAP01000002.1"/>
</dbReference>
<dbReference type="GO" id="GO:0000160">
    <property type="term" value="P:phosphorelay signal transduction system"/>
    <property type="evidence" value="ECO:0007669"/>
    <property type="project" value="InterPro"/>
</dbReference>
<dbReference type="GO" id="GO:0006355">
    <property type="term" value="P:regulation of DNA-templated transcription"/>
    <property type="evidence" value="ECO:0007669"/>
    <property type="project" value="InterPro"/>
</dbReference>
<sequence>MKILFVDGIQKTLHCDNKNIALTTKEFLMLEFLLNKRKHRCIPIEEIINHVWNGRGSTIGKGNISQLSYRLRNKLSIIGNTIQISISMNGGGRCKVHRNTITIITTNDGILYSLLKLFLNINRGEVM</sequence>
<evidence type="ECO:0000313" key="4">
    <source>
        <dbReference type="Proteomes" id="UP000254848"/>
    </source>
</evidence>
<dbReference type="SUPFAM" id="SSF46894">
    <property type="entry name" value="C-terminal effector domain of the bipartite response regulators"/>
    <property type="match status" value="1"/>
</dbReference>
<accession>A0A370R243</accession>
<feature type="domain" description="OmpR/PhoB-type" evidence="2">
    <location>
        <begin position="18"/>
        <end position="79"/>
    </location>
</feature>
<dbReference type="InterPro" id="IPR016032">
    <property type="entry name" value="Sig_transdc_resp-reg_C-effctor"/>
</dbReference>